<protein>
    <submittedName>
        <fullName evidence="3">Uncharacterized protein</fullName>
    </submittedName>
</protein>
<dbReference type="EMBL" id="SSOP01000040">
    <property type="protein sequence ID" value="KAB5593336.1"/>
    <property type="molecule type" value="Genomic_DNA"/>
</dbReference>
<reference evidence="3 4" key="1">
    <citation type="journal article" date="2019" name="Fungal Biol. Biotechnol.">
        <title>Draft genome sequence of fastidious pathogen Ceratobasidium theobromae, which causes vascular-streak dieback in Theobroma cacao.</title>
        <authorList>
            <person name="Ali S.S."/>
            <person name="Asman A."/>
            <person name="Shao J."/>
            <person name="Firmansyah A.P."/>
            <person name="Susilo A.W."/>
            <person name="Rosmana A."/>
            <person name="McMahon P."/>
            <person name="Junaid M."/>
            <person name="Guest D."/>
            <person name="Kheng T.Y."/>
            <person name="Meinhardt L.W."/>
            <person name="Bailey B.A."/>
        </authorList>
    </citation>
    <scope>NUCLEOTIDE SEQUENCE [LARGE SCALE GENOMIC DNA]</scope>
    <source>
        <strain evidence="3 4">CT2</strain>
    </source>
</reference>
<dbReference type="Proteomes" id="UP000383932">
    <property type="component" value="Unassembled WGS sequence"/>
</dbReference>
<comment type="caution">
    <text evidence="3">The sequence shown here is derived from an EMBL/GenBank/DDBJ whole genome shotgun (WGS) entry which is preliminary data.</text>
</comment>
<sequence>MISVLGITFLTFCAAPSLVRGHITATVPPAGAVYQGDETQIFKWVYDTVDLDGNPFVKERFRCDLMWGNNHWVAMLARNLSIYDEAVRVYIRSDYGFDSSGYYIRYTTDDSKSSATSDRFTLVNMRGTNHSQVFEEYDGYGATSHGAGGVPANSNPNSGVSSAAPSSYISFSRASGSPSLTTKLLTKNSVSASTTYLTDSSTTTRAGEPIGPYGILPTPSAIGRSDDGDNRSGAMSLSRQTDSTLQKVSLILWPTEMPVVPLLHVLVGGRFWMYQ</sequence>
<feature type="signal peptide" evidence="2">
    <location>
        <begin position="1"/>
        <end position="21"/>
    </location>
</feature>
<name>A0A5N5QQA5_9AGAM</name>
<keyword evidence="4" id="KW-1185">Reference proteome</keyword>
<dbReference type="OrthoDB" id="3179349at2759"/>
<keyword evidence="2" id="KW-0732">Signal</keyword>
<accession>A0A5N5QQA5</accession>
<organism evidence="3 4">
    <name type="scientific">Ceratobasidium theobromae</name>
    <dbReference type="NCBI Taxonomy" id="1582974"/>
    <lineage>
        <taxon>Eukaryota</taxon>
        <taxon>Fungi</taxon>
        <taxon>Dikarya</taxon>
        <taxon>Basidiomycota</taxon>
        <taxon>Agaricomycotina</taxon>
        <taxon>Agaricomycetes</taxon>
        <taxon>Cantharellales</taxon>
        <taxon>Ceratobasidiaceae</taxon>
        <taxon>Ceratobasidium</taxon>
    </lineage>
</organism>
<evidence type="ECO:0000313" key="4">
    <source>
        <dbReference type="Proteomes" id="UP000383932"/>
    </source>
</evidence>
<evidence type="ECO:0000256" key="1">
    <source>
        <dbReference type="SAM" id="MobiDB-lite"/>
    </source>
</evidence>
<evidence type="ECO:0000256" key="2">
    <source>
        <dbReference type="SAM" id="SignalP"/>
    </source>
</evidence>
<proteinExistence type="predicted"/>
<evidence type="ECO:0000313" key="3">
    <source>
        <dbReference type="EMBL" id="KAB5593336.1"/>
    </source>
</evidence>
<dbReference type="AlphaFoldDB" id="A0A5N5QQA5"/>
<feature type="chain" id="PRO_5024271892" evidence="2">
    <location>
        <begin position="22"/>
        <end position="275"/>
    </location>
</feature>
<feature type="region of interest" description="Disordered" evidence="1">
    <location>
        <begin position="200"/>
        <end position="240"/>
    </location>
</feature>
<gene>
    <name evidence="3" type="ORF">CTheo_3254</name>
</gene>